<evidence type="ECO:0000313" key="1">
    <source>
        <dbReference type="EMBL" id="AKK24781.1"/>
    </source>
</evidence>
<dbReference type="PATRIC" id="fig|573737.6.peg.5686"/>
<reference evidence="1" key="1">
    <citation type="submission" date="2016-06" db="EMBL/GenBank/DDBJ databases">
        <title>Pandoraea oxalativorans DSM 23570 Genome Sequencing.</title>
        <authorList>
            <person name="Ee R."/>
            <person name="Lim Y.-L."/>
            <person name="Yong D."/>
            <person name="Yin W.-F."/>
            <person name="Chan K.-G."/>
        </authorList>
    </citation>
    <scope>NUCLEOTIDE SEQUENCE</scope>
    <source>
        <strain evidence="1">DSM 23570</strain>
        <plasmid evidence="1">pPO70-1</plasmid>
    </source>
</reference>
<dbReference type="Proteomes" id="UP000035050">
    <property type="component" value="Plasmid pPO70-1"/>
</dbReference>
<sequence length="287" mass="30793">MRYAPETSAERIDALLKTVDFSKPETVKNAYEAISKMSIGAFLWDLLFYGGDHASGVKAFANLALHKCAETAGADSSSIPGRRDMALQTLKGGITCYGQEALASNLDGTVVADNSFAKYFTLEDRRALAVDTLLTKANNSMEAQKYAEAEKTYGWAKDAYTLLKLPRMAADACHASAAASVKAGELLKGAHRYLLAHTVYVHQNLLLEAADCRLEAAVVLLSMRSQDPHDVAAHHAEGKKEALNAATDYARQGLHEQAKKARQIAEGGVDLASFSLAAFHATSSVVA</sequence>
<geneLocation type="plasmid" evidence="1 2">
    <name>pPO70-1</name>
</geneLocation>
<accession>A0A0G3IFV8</accession>
<dbReference type="KEGG" id="pox:MB84_28715"/>
<dbReference type="EMBL" id="CP011518">
    <property type="protein sequence ID" value="AKK24781.1"/>
    <property type="molecule type" value="Genomic_DNA"/>
</dbReference>
<protein>
    <submittedName>
        <fullName evidence="1">Uncharacterized protein</fullName>
    </submittedName>
</protein>
<proteinExistence type="predicted"/>
<dbReference type="AlphaFoldDB" id="A0A0G3IFV8"/>
<gene>
    <name evidence="1" type="ORF">MB84_28715</name>
</gene>
<keyword evidence="2" id="KW-1185">Reference proteome</keyword>
<name>A0A0G3IFV8_9BURK</name>
<keyword evidence="1" id="KW-0614">Plasmid</keyword>
<evidence type="ECO:0000313" key="2">
    <source>
        <dbReference type="Proteomes" id="UP000035050"/>
    </source>
</evidence>
<organism evidence="1 2">
    <name type="scientific">Pandoraea oxalativorans</name>
    <dbReference type="NCBI Taxonomy" id="573737"/>
    <lineage>
        <taxon>Bacteria</taxon>
        <taxon>Pseudomonadati</taxon>
        <taxon>Pseudomonadota</taxon>
        <taxon>Betaproteobacteria</taxon>
        <taxon>Burkholderiales</taxon>
        <taxon>Burkholderiaceae</taxon>
        <taxon>Pandoraea</taxon>
    </lineage>
</organism>